<dbReference type="AlphaFoldDB" id="A0A409VFP9"/>
<feature type="transmembrane region" description="Helical" evidence="1">
    <location>
        <begin position="12"/>
        <end position="31"/>
    </location>
</feature>
<reference evidence="2 3" key="1">
    <citation type="journal article" date="2018" name="Evol. Lett.">
        <title>Horizontal gene cluster transfer increased hallucinogenic mushroom diversity.</title>
        <authorList>
            <person name="Reynolds H.T."/>
            <person name="Vijayakumar V."/>
            <person name="Gluck-Thaler E."/>
            <person name="Korotkin H.B."/>
            <person name="Matheny P.B."/>
            <person name="Slot J.C."/>
        </authorList>
    </citation>
    <scope>NUCLEOTIDE SEQUENCE [LARGE SCALE GENOMIC DNA]</scope>
    <source>
        <strain evidence="2 3">2629</strain>
    </source>
</reference>
<dbReference type="EMBL" id="NHTK01006077">
    <property type="protein sequence ID" value="PPQ65077.1"/>
    <property type="molecule type" value="Genomic_DNA"/>
</dbReference>
<accession>A0A409VFP9</accession>
<evidence type="ECO:0000256" key="1">
    <source>
        <dbReference type="SAM" id="Phobius"/>
    </source>
</evidence>
<keyword evidence="1" id="KW-1133">Transmembrane helix</keyword>
<keyword evidence="1" id="KW-0812">Transmembrane</keyword>
<evidence type="ECO:0000313" key="2">
    <source>
        <dbReference type="EMBL" id="PPQ65077.1"/>
    </source>
</evidence>
<protein>
    <submittedName>
        <fullName evidence="2">Uncharacterized protein</fullName>
    </submittedName>
</protein>
<feature type="transmembrane region" description="Helical" evidence="1">
    <location>
        <begin position="84"/>
        <end position="105"/>
    </location>
</feature>
<dbReference type="OrthoDB" id="3038990at2759"/>
<sequence length="261" mass="29138">MSIPWGCDRFLKVLSTFIAIAVPATCFLFYLRLRAIFDRQKLFSITFGFLWTIVLASCLTFVFGTSASNIGATQYCIISRLEDYVASSAIIPLIYDTLVFGAITWRLTLDTHVGFDHLQAQGSPNTKLTDIVSGKFLPAFTRAILQDGQVYYLITNVVVCLTTVVILYIPDLSKIYRTMFASPDLTLMNIMACRVFRNTKFGLFRETSVPVSRILGDLETNDNRLHYVGGPIRFNDVPSTHTIPLSSGENKPTSVHPHSSS</sequence>
<feature type="transmembrane region" description="Helical" evidence="1">
    <location>
        <begin position="43"/>
        <end position="64"/>
    </location>
</feature>
<gene>
    <name evidence="2" type="ORF">CVT24_003031</name>
</gene>
<feature type="transmembrane region" description="Helical" evidence="1">
    <location>
        <begin position="150"/>
        <end position="169"/>
    </location>
</feature>
<dbReference type="InParanoid" id="A0A409VFP9"/>
<organism evidence="2 3">
    <name type="scientific">Panaeolus cyanescens</name>
    <dbReference type="NCBI Taxonomy" id="181874"/>
    <lineage>
        <taxon>Eukaryota</taxon>
        <taxon>Fungi</taxon>
        <taxon>Dikarya</taxon>
        <taxon>Basidiomycota</taxon>
        <taxon>Agaricomycotina</taxon>
        <taxon>Agaricomycetes</taxon>
        <taxon>Agaricomycetidae</taxon>
        <taxon>Agaricales</taxon>
        <taxon>Agaricineae</taxon>
        <taxon>Galeropsidaceae</taxon>
        <taxon>Panaeolus</taxon>
    </lineage>
</organism>
<keyword evidence="1" id="KW-0472">Membrane</keyword>
<name>A0A409VFP9_9AGAR</name>
<evidence type="ECO:0000313" key="3">
    <source>
        <dbReference type="Proteomes" id="UP000284842"/>
    </source>
</evidence>
<proteinExistence type="predicted"/>
<dbReference type="STRING" id="181874.A0A409VFP9"/>
<dbReference type="Proteomes" id="UP000284842">
    <property type="component" value="Unassembled WGS sequence"/>
</dbReference>
<comment type="caution">
    <text evidence="2">The sequence shown here is derived from an EMBL/GenBank/DDBJ whole genome shotgun (WGS) entry which is preliminary data.</text>
</comment>
<keyword evidence="3" id="KW-1185">Reference proteome</keyword>